<comment type="caution">
    <text evidence="7">The sequence shown here is derived from an EMBL/GenBank/DDBJ whole genome shotgun (WGS) entry which is preliminary data.</text>
</comment>
<dbReference type="Proteomes" id="UP000694501">
    <property type="component" value="Unassembled WGS sequence"/>
</dbReference>
<evidence type="ECO:0000256" key="1">
    <source>
        <dbReference type="ARBA" id="ARBA00009437"/>
    </source>
</evidence>
<evidence type="ECO:0000259" key="6">
    <source>
        <dbReference type="PROSITE" id="PS50931"/>
    </source>
</evidence>
<accession>A0A949JI95</accession>
<evidence type="ECO:0000313" key="7">
    <source>
        <dbReference type="EMBL" id="MBU7599368.1"/>
    </source>
</evidence>
<evidence type="ECO:0000256" key="5">
    <source>
        <dbReference type="SAM" id="MobiDB-lite"/>
    </source>
</evidence>
<evidence type="ECO:0000256" key="2">
    <source>
        <dbReference type="ARBA" id="ARBA00023015"/>
    </source>
</evidence>
<dbReference type="PROSITE" id="PS50931">
    <property type="entry name" value="HTH_LYSR"/>
    <property type="match status" value="1"/>
</dbReference>
<keyword evidence="4" id="KW-0804">Transcription</keyword>
<gene>
    <name evidence="7" type="ORF">JGS22_017535</name>
</gene>
<keyword evidence="3" id="KW-0238">DNA-binding</keyword>
<dbReference type="Gene3D" id="3.40.190.10">
    <property type="entry name" value="Periplasmic binding protein-like II"/>
    <property type="match status" value="2"/>
</dbReference>
<keyword evidence="2" id="KW-0805">Transcription regulation</keyword>
<dbReference type="SUPFAM" id="SSF53850">
    <property type="entry name" value="Periplasmic binding protein-like II"/>
    <property type="match status" value="1"/>
</dbReference>
<dbReference type="AlphaFoldDB" id="A0A949JI95"/>
<dbReference type="GO" id="GO:0032993">
    <property type="term" value="C:protein-DNA complex"/>
    <property type="evidence" value="ECO:0007669"/>
    <property type="project" value="TreeGrafter"/>
</dbReference>
<feature type="region of interest" description="Disordered" evidence="5">
    <location>
        <begin position="296"/>
        <end position="317"/>
    </location>
</feature>
<dbReference type="RefSeq" id="WP_211038236.1">
    <property type="nucleotide sequence ID" value="NZ_JAELVF020000001.1"/>
</dbReference>
<dbReference type="CDD" id="cd08423">
    <property type="entry name" value="PBP2_LTTR_like_6"/>
    <property type="match status" value="1"/>
</dbReference>
<dbReference type="GO" id="GO:0003677">
    <property type="term" value="F:DNA binding"/>
    <property type="evidence" value="ECO:0007669"/>
    <property type="project" value="UniProtKB-KW"/>
</dbReference>
<evidence type="ECO:0000256" key="4">
    <source>
        <dbReference type="ARBA" id="ARBA00023163"/>
    </source>
</evidence>
<keyword evidence="8" id="KW-1185">Reference proteome</keyword>
<organism evidence="7 8">
    <name type="scientific">Streptomyces tardus</name>
    <dbReference type="NCBI Taxonomy" id="2780544"/>
    <lineage>
        <taxon>Bacteria</taxon>
        <taxon>Bacillati</taxon>
        <taxon>Actinomycetota</taxon>
        <taxon>Actinomycetes</taxon>
        <taxon>Kitasatosporales</taxon>
        <taxon>Streptomycetaceae</taxon>
        <taxon>Streptomyces</taxon>
    </lineage>
</organism>
<dbReference type="PANTHER" id="PTHR30346:SF29">
    <property type="entry name" value="LYSR SUBSTRATE-BINDING"/>
    <property type="match status" value="1"/>
</dbReference>
<proteinExistence type="inferred from homology"/>
<dbReference type="EMBL" id="JAELVF020000001">
    <property type="protein sequence ID" value="MBU7599368.1"/>
    <property type="molecule type" value="Genomic_DNA"/>
</dbReference>
<dbReference type="SUPFAM" id="SSF46785">
    <property type="entry name" value="Winged helix' DNA-binding domain"/>
    <property type="match status" value="1"/>
</dbReference>
<sequence length="317" mass="34401">MLNSGRLRLLSLLETLGTVRAVAEATHLSPSTVSQQLAVLERETGSTLLERVGRRVRLTTAGLLLARRGRGILDDMAELEAELRAIDEEPVGTVRLGLFQSAVYPLAVPAVRRLAVTHPRLRVELQELEPHESAQALRSQEADVVVTTADYGDLSWQTDLEVTPLGADPVVLVLPRDHSLTSRTSVGLASCAQERWACDRPRSYMAELTLRLCREAGFEPRVVCRFNNYLLQLKHVESDGSVTLLPSLAVTPEHAVVTRALSPPSHRNVSLAVRRTTTQRAAVTAVVAALRDHPDIPALSSPEVGRPGPATTPTSGP</sequence>
<dbReference type="InterPro" id="IPR036388">
    <property type="entry name" value="WH-like_DNA-bd_sf"/>
</dbReference>
<dbReference type="InterPro" id="IPR005119">
    <property type="entry name" value="LysR_subst-bd"/>
</dbReference>
<feature type="domain" description="HTH lysR-type" evidence="6">
    <location>
        <begin position="2"/>
        <end position="59"/>
    </location>
</feature>
<dbReference type="PANTHER" id="PTHR30346">
    <property type="entry name" value="TRANSCRIPTIONAL DUAL REGULATOR HCAR-RELATED"/>
    <property type="match status" value="1"/>
</dbReference>
<dbReference type="Gene3D" id="1.10.10.10">
    <property type="entry name" value="Winged helix-like DNA-binding domain superfamily/Winged helix DNA-binding domain"/>
    <property type="match status" value="1"/>
</dbReference>
<dbReference type="InterPro" id="IPR000847">
    <property type="entry name" value="LysR_HTH_N"/>
</dbReference>
<dbReference type="Pfam" id="PF03466">
    <property type="entry name" value="LysR_substrate"/>
    <property type="match status" value="1"/>
</dbReference>
<dbReference type="InterPro" id="IPR036390">
    <property type="entry name" value="WH_DNA-bd_sf"/>
</dbReference>
<dbReference type="Pfam" id="PF00126">
    <property type="entry name" value="HTH_1"/>
    <property type="match status" value="1"/>
</dbReference>
<reference evidence="7" key="1">
    <citation type="submission" date="2021-06" db="EMBL/GenBank/DDBJ databases">
        <title>Sequencing of actinobacteria type strains.</title>
        <authorList>
            <person name="Nguyen G.-S."/>
            <person name="Wentzel A."/>
        </authorList>
    </citation>
    <scope>NUCLEOTIDE SEQUENCE</scope>
    <source>
        <strain evidence="7">P38-E01</strain>
    </source>
</reference>
<protein>
    <submittedName>
        <fullName evidence="7">LysR family transcriptional regulator</fullName>
    </submittedName>
</protein>
<comment type="similarity">
    <text evidence="1">Belongs to the LysR transcriptional regulatory family.</text>
</comment>
<evidence type="ECO:0000313" key="8">
    <source>
        <dbReference type="Proteomes" id="UP000694501"/>
    </source>
</evidence>
<evidence type="ECO:0000256" key="3">
    <source>
        <dbReference type="ARBA" id="ARBA00023125"/>
    </source>
</evidence>
<name>A0A949JI95_9ACTN</name>
<dbReference type="GO" id="GO:0003700">
    <property type="term" value="F:DNA-binding transcription factor activity"/>
    <property type="evidence" value="ECO:0007669"/>
    <property type="project" value="InterPro"/>
</dbReference>